<organism evidence="1 2">
    <name type="scientific">Hemibagrus wyckioides</name>
    <dbReference type="NCBI Taxonomy" id="337641"/>
    <lineage>
        <taxon>Eukaryota</taxon>
        <taxon>Metazoa</taxon>
        <taxon>Chordata</taxon>
        <taxon>Craniata</taxon>
        <taxon>Vertebrata</taxon>
        <taxon>Euteleostomi</taxon>
        <taxon>Actinopterygii</taxon>
        <taxon>Neopterygii</taxon>
        <taxon>Teleostei</taxon>
        <taxon>Ostariophysi</taxon>
        <taxon>Siluriformes</taxon>
        <taxon>Bagridae</taxon>
        <taxon>Hemibagrus</taxon>
    </lineage>
</organism>
<protein>
    <submittedName>
        <fullName evidence="1">Uncharacterized protein</fullName>
    </submittedName>
</protein>
<dbReference type="AlphaFoldDB" id="A0A9D3ND67"/>
<keyword evidence="2" id="KW-1185">Reference proteome</keyword>
<evidence type="ECO:0000313" key="1">
    <source>
        <dbReference type="EMBL" id="KAG7320022.1"/>
    </source>
</evidence>
<sequence length="90" mass="10226">MSESRSRSTFSLIKGFSYCTPRPRSRKEPRCVEPGRFANLPAKDEHVANNAPVIKTHKKPLARSKIRRWVLKPPRRAGELGVMTPEDEGL</sequence>
<dbReference type="EMBL" id="JAHKSW010000020">
    <property type="protein sequence ID" value="KAG7320022.1"/>
    <property type="molecule type" value="Genomic_DNA"/>
</dbReference>
<proteinExistence type="predicted"/>
<evidence type="ECO:0000313" key="2">
    <source>
        <dbReference type="Proteomes" id="UP000824219"/>
    </source>
</evidence>
<gene>
    <name evidence="1" type="ORF">KOW79_017165</name>
</gene>
<dbReference type="Proteomes" id="UP000824219">
    <property type="component" value="Linkage Group LG20"/>
</dbReference>
<accession>A0A9D3ND67</accession>
<reference evidence="1 2" key="1">
    <citation type="submission" date="2021-06" db="EMBL/GenBank/DDBJ databases">
        <title>Chromosome-level genome assembly of the red-tail catfish (Hemibagrus wyckioides).</title>
        <authorList>
            <person name="Shao F."/>
        </authorList>
    </citation>
    <scope>NUCLEOTIDE SEQUENCE [LARGE SCALE GENOMIC DNA]</scope>
    <source>
        <strain evidence="1">EC202008001</strain>
        <tissue evidence="1">Blood</tissue>
    </source>
</reference>
<name>A0A9D3ND67_9TELE</name>
<comment type="caution">
    <text evidence="1">The sequence shown here is derived from an EMBL/GenBank/DDBJ whole genome shotgun (WGS) entry which is preliminary data.</text>
</comment>